<dbReference type="PANTHER" id="PTHR43041:SF1">
    <property type="entry name" value="METALLO-BETA-LACTAMASE DOMAIN-CONTAINING PROTEIN"/>
    <property type="match status" value="1"/>
</dbReference>
<dbReference type="Pfam" id="PF19583">
    <property type="entry name" value="ODP"/>
    <property type="match status" value="1"/>
</dbReference>
<sequence>MAIELYAKDGHTVVVFPDLVRGDDGVQANQFLVRHGDRTALIDPGGALLYTPLSMAISPYVKLRDLTYILASHQDPDIIGAVDRWLMYTPATVCCSRLWGRFVPHSVPHYQKNTGADRFMLIPDRGAEIPMGDTVIQAVPAHFLHSVGNFQFYDPVSKILFSGDLGASMGDGPFAPVEDFDAHIPSMLGFHQRYMVSNRVCRLWARMARNMDIDMIVPQHGRPFAGAAMVKRFIDWVEQLECGVDRLTQEDYIAA</sequence>
<dbReference type="AlphaFoldDB" id="A0A846ZPL4"/>
<gene>
    <name evidence="2" type="ORF">HF690_10535</name>
</gene>
<dbReference type="SMART" id="SM00849">
    <property type="entry name" value="Lactamase_B"/>
    <property type="match status" value="1"/>
</dbReference>
<dbReference type="EMBL" id="JAAZQD010000004">
    <property type="protein sequence ID" value="NKZ39383.1"/>
    <property type="molecule type" value="Genomic_DNA"/>
</dbReference>
<accession>A0A846ZPL4</accession>
<dbReference type="Gene3D" id="3.60.15.10">
    <property type="entry name" value="Ribonuclease Z/Hydroxyacylglutathione hydrolase-like"/>
    <property type="match status" value="1"/>
</dbReference>
<dbReference type="Proteomes" id="UP000541636">
    <property type="component" value="Unassembled WGS sequence"/>
</dbReference>
<dbReference type="InterPro" id="IPR001279">
    <property type="entry name" value="Metallo-B-lactamas"/>
</dbReference>
<dbReference type="PANTHER" id="PTHR43041">
    <property type="entry name" value="HYDROLASE, METALLO-BETA-LACTAMASE SUPERFAMILY"/>
    <property type="match status" value="1"/>
</dbReference>
<dbReference type="CDD" id="cd07709">
    <property type="entry name" value="flavodiiron_proteins_MBL-fold"/>
    <property type="match status" value="1"/>
</dbReference>
<keyword evidence="3" id="KW-1185">Reference proteome</keyword>
<evidence type="ECO:0000259" key="1">
    <source>
        <dbReference type="SMART" id="SM00849"/>
    </source>
</evidence>
<dbReference type="InterPro" id="IPR045761">
    <property type="entry name" value="ODP_dom"/>
</dbReference>
<protein>
    <submittedName>
        <fullName evidence="2">FprA family A-type flavoprotein</fullName>
    </submittedName>
</protein>
<dbReference type="RefSeq" id="WP_113064029.1">
    <property type="nucleotide sequence ID" value="NZ_JAAZQD010000004.1"/>
</dbReference>
<comment type="caution">
    <text evidence="2">The sequence shown here is derived from an EMBL/GenBank/DDBJ whole genome shotgun (WGS) entry which is preliminary data.</text>
</comment>
<feature type="domain" description="Metallo-beta-lactamase" evidence="1">
    <location>
        <begin position="27"/>
        <end position="220"/>
    </location>
</feature>
<reference evidence="2 3" key="1">
    <citation type="journal article" date="2017" name="Int. J. Syst. Evol. Microbiol.">
        <title>Oleiagrimonas citrea sp. nov., a marine bacterium isolated from tidal flat sediment and emended description of the genus Oleiagrimonas Fang et al. 2015 and Oleiagrimonas soli.</title>
        <authorList>
            <person name="Yang S.H."/>
            <person name="Seo H.S."/>
            <person name="Seong C.N."/>
            <person name="Kwon K.K."/>
        </authorList>
    </citation>
    <scope>NUCLEOTIDE SEQUENCE [LARGE SCALE GENOMIC DNA]</scope>
    <source>
        <strain evidence="2 3">MEBiC09124</strain>
    </source>
</reference>
<organism evidence="2 3">
    <name type="scientific">Oleiagrimonas citrea</name>
    <dbReference type="NCBI Taxonomy" id="1665687"/>
    <lineage>
        <taxon>Bacteria</taxon>
        <taxon>Pseudomonadati</taxon>
        <taxon>Pseudomonadota</taxon>
        <taxon>Gammaproteobacteria</taxon>
        <taxon>Lysobacterales</taxon>
        <taxon>Rhodanobacteraceae</taxon>
        <taxon>Oleiagrimonas</taxon>
    </lineage>
</organism>
<evidence type="ECO:0000313" key="3">
    <source>
        <dbReference type="Proteomes" id="UP000541636"/>
    </source>
</evidence>
<proteinExistence type="predicted"/>
<dbReference type="SUPFAM" id="SSF56281">
    <property type="entry name" value="Metallo-hydrolase/oxidoreductase"/>
    <property type="match status" value="1"/>
</dbReference>
<name>A0A846ZPL4_9GAMM</name>
<dbReference type="InterPro" id="IPR036866">
    <property type="entry name" value="RibonucZ/Hydroxyglut_hydro"/>
</dbReference>
<evidence type="ECO:0000313" key="2">
    <source>
        <dbReference type="EMBL" id="NKZ39383.1"/>
    </source>
</evidence>